<evidence type="ECO:0000313" key="2">
    <source>
        <dbReference type="Proteomes" id="UP000765509"/>
    </source>
</evidence>
<evidence type="ECO:0000313" key="1">
    <source>
        <dbReference type="EMBL" id="MBW0476874.1"/>
    </source>
</evidence>
<keyword evidence="2" id="KW-1185">Reference proteome</keyword>
<name>A0A9Q3GRY9_9BASI</name>
<protein>
    <submittedName>
        <fullName evidence="1">Uncharacterized protein</fullName>
    </submittedName>
</protein>
<accession>A0A9Q3GRY9</accession>
<comment type="caution">
    <text evidence="1">The sequence shown here is derived from an EMBL/GenBank/DDBJ whole genome shotgun (WGS) entry which is preliminary data.</text>
</comment>
<sequence>MPYFTIFSYILRQKSLGHKNWGVPWSDWRANLINFCTPTRPLATTIAIDLIADGLRRGVSVFDRGITASGIVPGFFGWGIRSNPSTFPIIHQSIHPSTDNNQDLIGRDS</sequence>
<dbReference type="Proteomes" id="UP000765509">
    <property type="component" value="Unassembled WGS sequence"/>
</dbReference>
<dbReference type="AlphaFoldDB" id="A0A9Q3GRY9"/>
<proteinExistence type="predicted"/>
<gene>
    <name evidence="1" type="ORF">O181_016589</name>
</gene>
<reference evidence="1" key="1">
    <citation type="submission" date="2021-03" db="EMBL/GenBank/DDBJ databases">
        <title>Draft genome sequence of rust myrtle Austropuccinia psidii MF-1, a brazilian biotype.</title>
        <authorList>
            <person name="Quecine M.C."/>
            <person name="Pachon D.M.R."/>
            <person name="Bonatelli M.L."/>
            <person name="Correr F.H."/>
            <person name="Franceschini L.M."/>
            <person name="Leite T.F."/>
            <person name="Margarido G.R.A."/>
            <person name="Almeida C.A."/>
            <person name="Ferrarezi J.A."/>
            <person name="Labate C.A."/>
        </authorList>
    </citation>
    <scope>NUCLEOTIDE SEQUENCE</scope>
    <source>
        <strain evidence="1">MF-1</strain>
    </source>
</reference>
<organism evidence="1 2">
    <name type="scientific">Austropuccinia psidii MF-1</name>
    <dbReference type="NCBI Taxonomy" id="1389203"/>
    <lineage>
        <taxon>Eukaryota</taxon>
        <taxon>Fungi</taxon>
        <taxon>Dikarya</taxon>
        <taxon>Basidiomycota</taxon>
        <taxon>Pucciniomycotina</taxon>
        <taxon>Pucciniomycetes</taxon>
        <taxon>Pucciniales</taxon>
        <taxon>Sphaerophragmiaceae</taxon>
        <taxon>Austropuccinia</taxon>
    </lineage>
</organism>
<dbReference type="EMBL" id="AVOT02004618">
    <property type="protein sequence ID" value="MBW0476874.1"/>
    <property type="molecule type" value="Genomic_DNA"/>
</dbReference>